<keyword evidence="2" id="KW-1185">Reference proteome</keyword>
<evidence type="ECO:0000313" key="1">
    <source>
        <dbReference type="EMBL" id="AOH86332.1"/>
    </source>
</evidence>
<dbReference type="EMBL" id="CP014168">
    <property type="protein sequence ID" value="AOH86332.1"/>
    <property type="molecule type" value="Genomic_DNA"/>
</dbReference>
<accession>A0A1B3ZFW5</accession>
<protein>
    <submittedName>
        <fullName evidence="1">Uncharacterized protein</fullName>
    </submittedName>
</protein>
<dbReference type="Proteomes" id="UP000094256">
    <property type="component" value="Chromosome"/>
</dbReference>
<sequence>MAKRDDQRSRYITLESASSLSDDPSIWLACITAWSSRSWRDQGSYALELHRTCNTALSDYGVIFRKVTLLL</sequence>
<dbReference type="AlphaFoldDB" id="A0A1B3ZFW5"/>
<reference evidence="1 2" key="1">
    <citation type="submission" date="2016-01" db="EMBL/GenBank/DDBJ databases">
        <title>Complete genome and mega plasmid sequence of Sphingomonas panacis DCY99 elicits systemic resistance in rice to Xanthomonas oryzae.</title>
        <authorList>
            <person name="Kim Y.J."/>
            <person name="Yang D.C."/>
            <person name="Sing P."/>
        </authorList>
    </citation>
    <scope>NUCLEOTIDE SEQUENCE [LARGE SCALE GENOMIC DNA]</scope>
    <source>
        <strain evidence="1 2">DCY99</strain>
    </source>
</reference>
<evidence type="ECO:0000313" key="2">
    <source>
        <dbReference type="Proteomes" id="UP000094256"/>
    </source>
</evidence>
<name>A0A1B3ZFW5_9SPHN</name>
<proteinExistence type="predicted"/>
<gene>
    <name evidence="1" type="ORF">AWL63_22615</name>
</gene>
<organism evidence="1 2">
    <name type="scientific">Sphingomonas panacis</name>
    <dbReference type="NCBI Taxonomy" id="1560345"/>
    <lineage>
        <taxon>Bacteria</taxon>
        <taxon>Pseudomonadati</taxon>
        <taxon>Pseudomonadota</taxon>
        <taxon>Alphaproteobacteria</taxon>
        <taxon>Sphingomonadales</taxon>
        <taxon>Sphingomonadaceae</taxon>
        <taxon>Sphingomonas</taxon>
    </lineage>
</organism>
<dbReference type="STRING" id="1560345.AWL63_22615"/>
<dbReference type="KEGG" id="span:AWL63_22615"/>